<evidence type="ECO:0000313" key="2">
    <source>
        <dbReference type="Proteomes" id="UP001215598"/>
    </source>
</evidence>
<comment type="caution">
    <text evidence="1">The sequence shown here is derived from an EMBL/GenBank/DDBJ whole genome shotgun (WGS) entry which is preliminary data.</text>
</comment>
<dbReference type="Proteomes" id="UP001215598">
    <property type="component" value="Unassembled WGS sequence"/>
</dbReference>
<organism evidence="1 2">
    <name type="scientific">Mycena metata</name>
    <dbReference type="NCBI Taxonomy" id="1033252"/>
    <lineage>
        <taxon>Eukaryota</taxon>
        <taxon>Fungi</taxon>
        <taxon>Dikarya</taxon>
        <taxon>Basidiomycota</taxon>
        <taxon>Agaricomycotina</taxon>
        <taxon>Agaricomycetes</taxon>
        <taxon>Agaricomycetidae</taxon>
        <taxon>Agaricales</taxon>
        <taxon>Marasmiineae</taxon>
        <taxon>Mycenaceae</taxon>
        <taxon>Mycena</taxon>
    </lineage>
</organism>
<gene>
    <name evidence="1" type="ORF">B0H16DRAFT_1710141</name>
</gene>
<dbReference type="AlphaFoldDB" id="A0AAD7P146"/>
<evidence type="ECO:0000313" key="1">
    <source>
        <dbReference type="EMBL" id="KAJ7783357.1"/>
    </source>
</evidence>
<dbReference type="EMBL" id="JARKIB010000003">
    <property type="protein sequence ID" value="KAJ7783357.1"/>
    <property type="molecule type" value="Genomic_DNA"/>
</dbReference>
<protein>
    <submittedName>
        <fullName evidence="1">Uncharacterized protein</fullName>
    </submittedName>
</protein>
<name>A0AAD7P146_9AGAR</name>
<reference evidence="1" key="1">
    <citation type="submission" date="2023-03" db="EMBL/GenBank/DDBJ databases">
        <title>Massive genome expansion in bonnet fungi (Mycena s.s.) driven by repeated elements and novel gene families across ecological guilds.</title>
        <authorList>
            <consortium name="Lawrence Berkeley National Laboratory"/>
            <person name="Harder C.B."/>
            <person name="Miyauchi S."/>
            <person name="Viragh M."/>
            <person name="Kuo A."/>
            <person name="Thoen E."/>
            <person name="Andreopoulos B."/>
            <person name="Lu D."/>
            <person name="Skrede I."/>
            <person name="Drula E."/>
            <person name="Henrissat B."/>
            <person name="Morin E."/>
            <person name="Kohler A."/>
            <person name="Barry K."/>
            <person name="LaButti K."/>
            <person name="Morin E."/>
            <person name="Salamov A."/>
            <person name="Lipzen A."/>
            <person name="Mereny Z."/>
            <person name="Hegedus B."/>
            <person name="Baldrian P."/>
            <person name="Stursova M."/>
            <person name="Weitz H."/>
            <person name="Taylor A."/>
            <person name="Grigoriev I.V."/>
            <person name="Nagy L.G."/>
            <person name="Martin F."/>
            <person name="Kauserud H."/>
        </authorList>
    </citation>
    <scope>NUCLEOTIDE SEQUENCE</scope>
    <source>
        <strain evidence="1">CBHHK182m</strain>
    </source>
</reference>
<sequence>MSPPNVDCFPFLDFTAEDQATAPVLRYATLPGLCVSFAVVGSRRHSSAPDVEVGSVVSREYLHIASTFFRTWQQRPLRSNVVNIFLRLALSAPYGGSGLYPLSFHLSSTCAVCAVHMAAAAFLNLLESRRQTRLRHRYGGSALEPPSIGCFNRFLCLRRSYRYRLQPHIYRRRPALAARATHTPQDYTACKPSFPAVIAANEQGRQIPPVSFFAPRSTQPRQCLFGVPSMRPTASLSQSALYTSITGRPPICAVDMAAAAFTRSVSIFLQLALSAPYLEAIGCFTRLLRLRRSYGSGVSPSTFFTSPSAPPGDRARPSLRWVPVATLPGLCVSFAVVGSRRHSSAPDVEVGSVVSREYLHIASTFFRTWQQRPLRSNVVNIFLRLALSAPYGGSGLYPLSFHLSSTCAVCAVHMAAAAFLNLLESRRQTRLRHRYGGSALEPPSIGCFNRFLCLRRSYRYRLQPHIYRRRPALAARATHTPQDYTACKPSFPAVIAANEQGRQIPPVSFFAPRSTQPRQCLFGVPSMRPTASLSQSALYTSITGRPPICAVDMAAAAFTRSVSIFLQLALSAPYLEAIGCFTRLLRLRRSYGSGVSPSTFFTSPSAPPGDRARPSLRRVPVVFIWARRRSGISEETRRLCPASASRSPSSGLDGIRLRPMLRSDPWFLANTSTLRLHSSAHGSSGLYAPMSSTSSFDLRCLRRTYGCSNFSRRPSIHRRPLNQPLCAIDTAAAAFTRSVSIFLRLALSAPYIWLPQLFSTSWNLVAKPACAIDMAAAPWSPPASAVSIDSCACAVHIAAAPLLRSSAFAIWQ</sequence>
<proteinExistence type="predicted"/>
<keyword evidence="2" id="KW-1185">Reference proteome</keyword>
<accession>A0AAD7P146</accession>